<dbReference type="InterPro" id="IPR050311">
    <property type="entry name" value="ORC1/CDC6"/>
</dbReference>
<dbReference type="GO" id="GO:0003688">
    <property type="term" value="F:DNA replication origin binding"/>
    <property type="evidence" value="ECO:0007669"/>
    <property type="project" value="TreeGrafter"/>
</dbReference>
<comment type="similarity">
    <text evidence="2">Belongs to the CDC6/cdc18 family.</text>
</comment>
<name>A0A8T0B9S4_SILME</name>
<dbReference type="Gene3D" id="3.40.50.300">
    <property type="entry name" value="P-loop containing nucleotide triphosphate hydrolases"/>
    <property type="match status" value="2"/>
</dbReference>
<feature type="region of interest" description="Disordered" evidence="5">
    <location>
        <begin position="138"/>
        <end position="196"/>
    </location>
</feature>
<keyword evidence="4" id="KW-0539">Nucleus</keyword>
<evidence type="ECO:0000256" key="1">
    <source>
        <dbReference type="ARBA" id="ARBA00004123"/>
    </source>
</evidence>
<dbReference type="CDD" id="cd08768">
    <property type="entry name" value="Cdc6_C"/>
    <property type="match status" value="1"/>
</dbReference>
<comment type="caution">
    <text evidence="7">The sequence shown here is derived from an EMBL/GenBank/DDBJ whole genome shotgun (WGS) entry which is preliminary data.</text>
</comment>
<dbReference type="GO" id="GO:0005524">
    <property type="term" value="F:ATP binding"/>
    <property type="evidence" value="ECO:0007669"/>
    <property type="project" value="InterPro"/>
</dbReference>
<dbReference type="Pfam" id="PF00004">
    <property type="entry name" value="AAA"/>
    <property type="match status" value="1"/>
</dbReference>
<reference evidence="7" key="1">
    <citation type="submission" date="2020-08" db="EMBL/GenBank/DDBJ databases">
        <title>Chromosome-level assembly of Southern catfish (Silurus meridionalis) provides insights into visual adaptation to the nocturnal and benthic lifestyles.</title>
        <authorList>
            <person name="Zhang Y."/>
            <person name="Wang D."/>
            <person name="Peng Z."/>
        </authorList>
    </citation>
    <scope>NUCLEOTIDE SEQUENCE</scope>
    <source>
        <strain evidence="7">SWU-2019-XX</strain>
        <tissue evidence="7">Muscle</tissue>
    </source>
</reference>
<dbReference type="GO" id="GO:0016887">
    <property type="term" value="F:ATP hydrolysis activity"/>
    <property type="evidence" value="ECO:0007669"/>
    <property type="project" value="InterPro"/>
</dbReference>
<dbReference type="Pfam" id="PF09079">
    <property type="entry name" value="WHD_Cdc6"/>
    <property type="match status" value="1"/>
</dbReference>
<evidence type="ECO:0000259" key="6">
    <source>
        <dbReference type="SMART" id="SM01074"/>
    </source>
</evidence>
<evidence type="ECO:0000256" key="3">
    <source>
        <dbReference type="ARBA" id="ARBA00022705"/>
    </source>
</evidence>
<protein>
    <recommendedName>
        <fullName evidence="6">Cdc6 C-terminal domain-containing protein</fullName>
    </recommendedName>
</protein>
<dbReference type="InterPro" id="IPR003959">
    <property type="entry name" value="ATPase_AAA_core"/>
</dbReference>
<dbReference type="Gene3D" id="1.10.8.60">
    <property type="match status" value="1"/>
</dbReference>
<dbReference type="EMBL" id="JABFDY010000009">
    <property type="protein sequence ID" value="KAF7703688.1"/>
    <property type="molecule type" value="Genomic_DNA"/>
</dbReference>
<dbReference type="InterPro" id="IPR036388">
    <property type="entry name" value="WH-like_DNA-bd_sf"/>
</dbReference>
<keyword evidence="3" id="KW-0235">DNA replication</keyword>
<dbReference type="Gene3D" id="1.10.10.10">
    <property type="entry name" value="Winged helix-like DNA-binding domain superfamily/Winged helix DNA-binding domain"/>
    <property type="match status" value="1"/>
</dbReference>
<dbReference type="PANTHER" id="PTHR10763:SF26">
    <property type="entry name" value="CELL DIVISION CONTROL PROTEIN 6 HOMOLOG"/>
    <property type="match status" value="1"/>
</dbReference>
<dbReference type="GO" id="GO:0006270">
    <property type="term" value="P:DNA replication initiation"/>
    <property type="evidence" value="ECO:0007669"/>
    <property type="project" value="TreeGrafter"/>
</dbReference>
<dbReference type="InterPro" id="IPR036390">
    <property type="entry name" value="WH_DNA-bd_sf"/>
</dbReference>
<feature type="compositionally biased region" description="Polar residues" evidence="5">
    <location>
        <begin position="48"/>
        <end position="57"/>
    </location>
</feature>
<evidence type="ECO:0000256" key="4">
    <source>
        <dbReference type="ARBA" id="ARBA00023242"/>
    </source>
</evidence>
<dbReference type="FunFam" id="1.10.8.60:FF:000058">
    <property type="entry name" value="Cell division control protein"/>
    <property type="match status" value="1"/>
</dbReference>
<keyword evidence="8" id="KW-1185">Reference proteome</keyword>
<dbReference type="FunFam" id="1.10.10.10:FF:000265">
    <property type="entry name" value="Cell division control protein"/>
    <property type="match status" value="1"/>
</dbReference>
<evidence type="ECO:0000256" key="2">
    <source>
        <dbReference type="ARBA" id="ARBA00006184"/>
    </source>
</evidence>
<dbReference type="GO" id="GO:0033314">
    <property type="term" value="P:mitotic DNA replication checkpoint signaling"/>
    <property type="evidence" value="ECO:0007669"/>
    <property type="project" value="TreeGrafter"/>
</dbReference>
<dbReference type="AlphaFoldDB" id="A0A8T0B9S4"/>
<dbReference type="Pfam" id="PF22606">
    <property type="entry name" value="Cdc6-ORC-like_ATPase_lid"/>
    <property type="match status" value="1"/>
</dbReference>
<organism evidence="7 8">
    <name type="scientific">Silurus meridionalis</name>
    <name type="common">Southern catfish</name>
    <name type="synonym">Silurus soldatovi meridionalis</name>
    <dbReference type="NCBI Taxonomy" id="175797"/>
    <lineage>
        <taxon>Eukaryota</taxon>
        <taxon>Metazoa</taxon>
        <taxon>Chordata</taxon>
        <taxon>Craniata</taxon>
        <taxon>Vertebrata</taxon>
        <taxon>Euteleostomi</taxon>
        <taxon>Actinopterygii</taxon>
        <taxon>Neopterygii</taxon>
        <taxon>Teleostei</taxon>
        <taxon>Ostariophysi</taxon>
        <taxon>Siluriformes</taxon>
        <taxon>Siluridae</taxon>
        <taxon>Silurus</taxon>
    </lineage>
</organism>
<dbReference type="InterPro" id="IPR054425">
    <property type="entry name" value="Cdc6_ORC1-like_ATPase_lid"/>
</dbReference>
<dbReference type="SUPFAM" id="SSF52540">
    <property type="entry name" value="P-loop containing nucleoside triphosphate hydrolases"/>
    <property type="match status" value="1"/>
</dbReference>
<dbReference type="SMART" id="SM01074">
    <property type="entry name" value="Cdc6_C"/>
    <property type="match status" value="1"/>
</dbReference>
<dbReference type="PANTHER" id="PTHR10763">
    <property type="entry name" value="CELL DIVISION CONTROL PROTEIN 6-RELATED"/>
    <property type="match status" value="1"/>
</dbReference>
<sequence>MTMRAAKCFSRFSVSGLSRSSGYFINTGNKEKLFIRTLELQADLKMPNTRSQRQPTLQFPKRKSSRISSQHKSVQPDVSDAPATPPSPRKPDVLVRNVLLSPTKAVENVRNLPLSPRKMNVSDVRAIPLSPRCHSLQSVPERLPLSPRKRTGDENGCNLPPSLLGSPPKQSRPSLGSPRKLSFNENTPVFSSPPRLSSAASKSLFHPRLVLLPKARKRPLKLNLISWRKCPQSQYQCVKQALHTAVPERLLSREAERDVIVSFLEKHVIPGKPSSLYISGAPGTGKTACLNCVLQEHKASLKGVRTVLEKLLTSSGPTVLLVLDEMDQLDSKAQDVLYTIFEWPYLPKSRLCLIGIANALDLTDRILPRLQAKPHCRPQLLHFPPYSRQELAAIVQDRLTQVAGEGVLDGAAVQFCARKVSAVSGDARKALDICRRAVEMVEANNRSKTSSASTNVTTDTKAARVSVPQVARVLSEVYGDRMATSGGEEGESFPLQQKLLVCCLLLLTRNGKSREIQLGKLCETYSKLCQQRQVSGVGQSECLSLCSLLESRGIFSLKKAKEARLTKISLKIEEKDVENALKDRALLGSILAAGLQ</sequence>
<accession>A0A8T0B9S4</accession>
<feature type="region of interest" description="Disordered" evidence="5">
    <location>
        <begin position="45"/>
        <end position="92"/>
    </location>
</feature>
<dbReference type="InterPro" id="IPR027417">
    <property type="entry name" value="P-loop_NTPase"/>
</dbReference>
<feature type="compositionally biased region" description="Polar residues" evidence="5">
    <location>
        <begin position="183"/>
        <end position="196"/>
    </location>
</feature>
<feature type="domain" description="Cdc6 C-terminal" evidence="6">
    <location>
        <begin position="501"/>
        <end position="581"/>
    </location>
</feature>
<dbReference type="GO" id="GO:0005634">
    <property type="term" value="C:nucleus"/>
    <property type="evidence" value="ECO:0007669"/>
    <property type="project" value="UniProtKB-SubCell"/>
</dbReference>
<comment type="subcellular location">
    <subcellularLocation>
        <location evidence="1">Nucleus</location>
    </subcellularLocation>
</comment>
<evidence type="ECO:0000313" key="8">
    <source>
        <dbReference type="Proteomes" id="UP000606274"/>
    </source>
</evidence>
<gene>
    <name evidence="7" type="ORF">HF521_022695</name>
</gene>
<evidence type="ECO:0000256" key="5">
    <source>
        <dbReference type="SAM" id="MobiDB-lite"/>
    </source>
</evidence>
<evidence type="ECO:0000313" key="7">
    <source>
        <dbReference type="EMBL" id="KAF7703688.1"/>
    </source>
</evidence>
<proteinExistence type="inferred from homology"/>
<dbReference type="Proteomes" id="UP000606274">
    <property type="component" value="Unassembled WGS sequence"/>
</dbReference>
<dbReference type="SUPFAM" id="SSF46785">
    <property type="entry name" value="Winged helix' DNA-binding domain"/>
    <property type="match status" value="1"/>
</dbReference>
<dbReference type="InterPro" id="IPR015163">
    <property type="entry name" value="Cdc6_C"/>
</dbReference>